<accession>A0ABS9QMM3</accession>
<evidence type="ECO:0000313" key="1">
    <source>
        <dbReference type="EMBL" id="MCG7508674.1"/>
    </source>
</evidence>
<sequence length="50" mass="5595">MDSQTTPVPPAVDQATLMLTAFFYDHRDDTEASPAGMIDRLCAPYREVHL</sequence>
<comment type="caution">
    <text evidence="1">The sequence shown here is derived from an EMBL/GenBank/DDBJ whole genome shotgun (WGS) entry which is preliminary data.</text>
</comment>
<protein>
    <submittedName>
        <fullName evidence="1">Phage gp6-like head-tail connector protein</fullName>
    </submittedName>
</protein>
<dbReference type="Proteomes" id="UP001201701">
    <property type="component" value="Unassembled WGS sequence"/>
</dbReference>
<keyword evidence="2" id="KW-1185">Reference proteome</keyword>
<evidence type="ECO:0000313" key="2">
    <source>
        <dbReference type="Proteomes" id="UP001201701"/>
    </source>
</evidence>
<gene>
    <name evidence="1" type="ORF">L4923_26915</name>
</gene>
<dbReference type="CDD" id="cd08054">
    <property type="entry name" value="gp6"/>
    <property type="match status" value="1"/>
</dbReference>
<organism evidence="1 2">
    <name type="scientific">Mesorhizobium retamae</name>
    <dbReference type="NCBI Taxonomy" id="2912854"/>
    <lineage>
        <taxon>Bacteria</taxon>
        <taxon>Pseudomonadati</taxon>
        <taxon>Pseudomonadota</taxon>
        <taxon>Alphaproteobacteria</taxon>
        <taxon>Hyphomicrobiales</taxon>
        <taxon>Phyllobacteriaceae</taxon>
        <taxon>Mesorhizobium</taxon>
    </lineage>
</organism>
<name>A0ABS9QMM3_9HYPH</name>
<dbReference type="Gene3D" id="1.10.3230.30">
    <property type="entry name" value="Phage gp6-like head-tail connector protein"/>
    <property type="match status" value="1"/>
</dbReference>
<proteinExistence type="predicted"/>
<dbReference type="RefSeq" id="WP_239370183.1">
    <property type="nucleotide sequence ID" value="NZ_JAKREW010000050.1"/>
</dbReference>
<reference evidence="1 2" key="1">
    <citation type="submission" date="2022-02" db="EMBL/GenBank/DDBJ databases">
        <title>Draft genome sequence of Mezorhizobium retamae strain IRAMC:0171 isolated from Retama raetam nodules.</title>
        <authorList>
            <person name="Bengaied R."/>
            <person name="Sbissi I."/>
            <person name="Huber K."/>
            <person name="Ghodbane F."/>
            <person name="Nouioui I."/>
            <person name="Tarhouni M."/>
            <person name="Gtari M."/>
        </authorList>
    </citation>
    <scope>NUCLEOTIDE SEQUENCE [LARGE SCALE GENOMIC DNA]</scope>
    <source>
        <strain evidence="1 2">IRAMC:0171</strain>
    </source>
</reference>
<dbReference type="EMBL" id="JAKREW010000050">
    <property type="protein sequence ID" value="MCG7508674.1"/>
    <property type="molecule type" value="Genomic_DNA"/>
</dbReference>